<evidence type="ECO:0000313" key="4">
    <source>
        <dbReference type="EMBL" id="UPM42971.1"/>
    </source>
</evidence>
<reference evidence="4" key="1">
    <citation type="submission" date="2022-04" db="EMBL/GenBank/DDBJ databases">
        <title>Halocatena sp. nov., isolated from a salt lake.</title>
        <authorList>
            <person name="Cui H.-L."/>
        </authorList>
    </citation>
    <scope>NUCLEOTIDE SEQUENCE</scope>
    <source>
        <strain evidence="4">AD-1</strain>
    </source>
</reference>
<dbReference type="RefSeq" id="WP_247993641.1">
    <property type="nucleotide sequence ID" value="NZ_CP096019.1"/>
</dbReference>
<comment type="similarity">
    <text evidence="1">Belongs to the bacterial solute-binding protein 1 family.</text>
</comment>
<evidence type="ECO:0000256" key="3">
    <source>
        <dbReference type="ARBA" id="ARBA00022729"/>
    </source>
</evidence>
<dbReference type="EMBL" id="CP096019">
    <property type="protein sequence ID" value="UPM42971.1"/>
    <property type="molecule type" value="Genomic_DNA"/>
</dbReference>
<dbReference type="Gene3D" id="3.40.190.10">
    <property type="entry name" value="Periplasmic binding protein-like II"/>
    <property type="match status" value="2"/>
</dbReference>
<keyword evidence="3" id="KW-0732">Signal</keyword>
<dbReference type="NCBIfam" id="TIGR01409">
    <property type="entry name" value="TAT_signal_seq"/>
    <property type="match status" value="1"/>
</dbReference>
<dbReference type="Proteomes" id="UP000831768">
    <property type="component" value="Chromosome"/>
</dbReference>
<gene>
    <name evidence="4" type="ORF">MW046_00605</name>
</gene>
<dbReference type="KEGG" id="haad:MW046_00605"/>
<dbReference type="InterPro" id="IPR006059">
    <property type="entry name" value="SBP"/>
</dbReference>
<dbReference type="GeneID" id="71926502"/>
<keyword evidence="5" id="KW-1185">Reference proteome</keyword>
<dbReference type="Pfam" id="PF01547">
    <property type="entry name" value="SBP_bac_1"/>
    <property type="match status" value="1"/>
</dbReference>
<dbReference type="InterPro" id="IPR019546">
    <property type="entry name" value="TAT_signal_bac_arc"/>
</dbReference>
<sequence length="435" mass="48119">MFDNNSLQRSRRGFLQTAGVTTAGIALSGCTSLLGGSSSDSGSVTIKTRHYPTGEMDAFLDKHTKKFKDETGITVEYETMQWANGKTKQTTSMQNRSGPDVGEIPSTYIPTFANLDGFEDITTIDVDIDKSSFFDSPNEIGNYKGEFIGMPWFWGPRAHLSYMPSLKKAGIDGPPSTWNEMVQQGKSFNDENPDSYLFGIPAQENVSHFFADFLWQNGGTLLTDDNTKAAFDSDRAVEALNFYKDLQSNHSVMPKETAEWKGDARDNAFTSHKIQSTWASLATVDVFLEEEEISESDITISKLPAGPNGESATFYGLELIGIHPWTDHPKESAKWLKYLARPEVNADIAEMTGFLPAVKESFKRDRFQTPVWQGFKKLTSTGKTFPQVDGWSQVEAIINDAVSGVLVDAATGKWSEGDTRKALKTAAKQANKELE</sequence>
<evidence type="ECO:0000256" key="1">
    <source>
        <dbReference type="ARBA" id="ARBA00008520"/>
    </source>
</evidence>
<dbReference type="SUPFAM" id="SSF53850">
    <property type="entry name" value="Periplasmic binding protein-like II"/>
    <property type="match status" value="1"/>
</dbReference>
<dbReference type="PANTHER" id="PTHR30061">
    <property type="entry name" value="MALTOSE-BINDING PERIPLASMIC PROTEIN"/>
    <property type="match status" value="1"/>
</dbReference>
<dbReference type="AlphaFoldDB" id="A0A8U0A1C0"/>
<dbReference type="GO" id="GO:0042956">
    <property type="term" value="P:maltodextrin transmembrane transport"/>
    <property type="evidence" value="ECO:0007669"/>
    <property type="project" value="TreeGrafter"/>
</dbReference>
<proteinExistence type="inferred from homology"/>
<dbReference type="InterPro" id="IPR006311">
    <property type="entry name" value="TAT_signal"/>
</dbReference>
<dbReference type="GO" id="GO:1901982">
    <property type="term" value="F:maltose binding"/>
    <property type="evidence" value="ECO:0007669"/>
    <property type="project" value="TreeGrafter"/>
</dbReference>
<dbReference type="PROSITE" id="PS51318">
    <property type="entry name" value="TAT"/>
    <property type="match status" value="1"/>
</dbReference>
<accession>A0A8U0A1C0</accession>
<dbReference type="GO" id="GO:0015768">
    <property type="term" value="P:maltose transport"/>
    <property type="evidence" value="ECO:0007669"/>
    <property type="project" value="TreeGrafter"/>
</dbReference>
<dbReference type="GO" id="GO:0055052">
    <property type="term" value="C:ATP-binding cassette (ABC) transporter complex, substrate-binding subunit-containing"/>
    <property type="evidence" value="ECO:0007669"/>
    <property type="project" value="TreeGrafter"/>
</dbReference>
<evidence type="ECO:0000313" key="5">
    <source>
        <dbReference type="Proteomes" id="UP000831768"/>
    </source>
</evidence>
<organism evidence="4 5">
    <name type="scientific">Halocatena salina</name>
    <dbReference type="NCBI Taxonomy" id="2934340"/>
    <lineage>
        <taxon>Archaea</taxon>
        <taxon>Methanobacteriati</taxon>
        <taxon>Methanobacteriota</taxon>
        <taxon>Stenosarchaea group</taxon>
        <taxon>Halobacteria</taxon>
        <taxon>Halobacteriales</taxon>
        <taxon>Natronomonadaceae</taxon>
        <taxon>Halocatena</taxon>
    </lineage>
</organism>
<protein>
    <submittedName>
        <fullName evidence="4">Substrate-binding domain-containing protein</fullName>
    </submittedName>
</protein>
<dbReference type="PANTHER" id="PTHR30061:SF50">
    <property type="entry name" value="MALTOSE_MALTODEXTRIN-BINDING PERIPLASMIC PROTEIN"/>
    <property type="match status" value="1"/>
</dbReference>
<keyword evidence="2" id="KW-0813">Transport</keyword>
<evidence type="ECO:0000256" key="2">
    <source>
        <dbReference type="ARBA" id="ARBA00022448"/>
    </source>
</evidence>
<name>A0A8U0A1C0_9EURY</name>